<reference evidence="2 3" key="1">
    <citation type="submission" date="2015-08" db="EMBL/GenBank/DDBJ databases">
        <authorList>
            <person name="Babu N.S."/>
            <person name="Beckwith C.J."/>
            <person name="Beseler K.G."/>
            <person name="Brison A."/>
            <person name="Carone J.V."/>
            <person name="Caskin T.P."/>
            <person name="Diamond M."/>
            <person name="Durham M.E."/>
            <person name="Foxe J.M."/>
            <person name="Go M."/>
            <person name="Henderson B.A."/>
            <person name="Jones I.B."/>
            <person name="McGettigan J.A."/>
            <person name="Micheletti S.J."/>
            <person name="Nasrallah M.E."/>
            <person name="Ortiz D."/>
            <person name="Piller C.R."/>
            <person name="Privatt S.R."/>
            <person name="Schneider S.L."/>
            <person name="Sharp S."/>
            <person name="Smith T.C."/>
            <person name="Stanton J.D."/>
            <person name="Ullery H.E."/>
            <person name="Wilson R.J."/>
            <person name="Serrano M.G."/>
            <person name="Buck G."/>
            <person name="Lee V."/>
            <person name="Wang Y."/>
            <person name="Carvalho R."/>
            <person name="Voegtly L."/>
            <person name="Shi R."/>
            <person name="Duckworth R."/>
            <person name="Johnson A."/>
            <person name="Loviza R."/>
            <person name="Walstead R."/>
            <person name="Shah Z."/>
            <person name="Kiflezghi M."/>
            <person name="Wade K."/>
            <person name="Ball S.L."/>
            <person name="Bradley K.W."/>
            <person name="Asai D.J."/>
            <person name="Bowman C.A."/>
            <person name="Russell D.A."/>
            <person name="Pope W.H."/>
            <person name="Jacobs-Sera D."/>
            <person name="Hendrix R.W."/>
            <person name="Hatfull G.F."/>
        </authorList>
    </citation>
    <scope>NUCLEOTIDE SEQUENCE [LARGE SCALE GENOMIC DNA]</scope>
    <source>
        <strain evidence="2 3">PUDD_83A45</strain>
    </source>
</reference>
<dbReference type="PATRIC" id="fig|156976.3.peg.201"/>
<evidence type="ECO:0000313" key="3">
    <source>
        <dbReference type="Proteomes" id="UP000060016"/>
    </source>
</evidence>
<evidence type="ECO:0000256" key="1">
    <source>
        <dbReference type="SAM" id="MobiDB-lite"/>
    </source>
</evidence>
<dbReference type="Proteomes" id="UP000060016">
    <property type="component" value="Chromosome"/>
</dbReference>
<organism evidence="2 3">
    <name type="scientific">Corynebacterium riegelii</name>
    <dbReference type="NCBI Taxonomy" id="156976"/>
    <lineage>
        <taxon>Bacteria</taxon>
        <taxon>Bacillati</taxon>
        <taxon>Actinomycetota</taxon>
        <taxon>Actinomycetes</taxon>
        <taxon>Mycobacteriales</taxon>
        <taxon>Corynebacteriaceae</taxon>
        <taxon>Corynebacterium</taxon>
    </lineage>
</organism>
<protein>
    <submittedName>
        <fullName evidence="2">Uncharacterized protein</fullName>
    </submittedName>
</protein>
<accession>A0A0K1R9B5</accession>
<name>A0A0K1R9B5_9CORY</name>
<proteinExistence type="predicted"/>
<gene>
    <name evidence="2" type="ORF">AK829_01045</name>
</gene>
<dbReference type="AlphaFoldDB" id="A0A0K1R9B5"/>
<keyword evidence="3" id="KW-1185">Reference proteome</keyword>
<sequence length="82" mass="8914">MSRGIISKTGELYGFFAIDAVDPGSLDLERDRKSLAYLSTLLLLVMVADPSVTKSVPLFVPKRGGQLESEPPTETEEGEDTK</sequence>
<evidence type="ECO:0000313" key="2">
    <source>
        <dbReference type="EMBL" id="AKV57988.1"/>
    </source>
</evidence>
<dbReference type="EMBL" id="CP012342">
    <property type="protein sequence ID" value="AKV57988.1"/>
    <property type="molecule type" value="Genomic_DNA"/>
</dbReference>
<feature type="compositionally biased region" description="Acidic residues" evidence="1">
    <location>
        <begin position="71"/>
        <end position="82"/>
    </location>
</feature>
<feature type="region of interest" description="Disordered" evidence="1">
    <location>
        <begin position="62"/>
        <end position="82"/>
    </location>
</feature>
<dbReference type="STRING" id="156976.AK829_01045"/>
<dbReference type="KEGG" id="crie:AK829_01045"/>